<sequence>MLLKNFKDYKAVFVQTDNGNEQVFIDKLRRRLIKEGVEVATVGAKASNEQLLNACSKKKLTLFIPNDSREATFHEITAQLIRFKRQYSKLNTALLGYPDWQALSSTRRNEMHLTNTYIFTNVFYNPWSTTTNLLKKEYALWFKSDIIPTSPVMFLLGYDSGLTFLTGLSRYGKDFNTQKLNLPLQQSDIDFIKITPNGGYINSSMWFVHYRTDYQIEKIAVR</sequence>
<proteinExistence type="predicted"/>
<dbReference type="EMBL" id="AMCI01000333">
    <property type="protein sequence ID" value="EJX09695.1"/>
    <property type="molecule type" value="Genomic_DNA"/>
</dbReference>
<comment type="caution">
    <text evidence="1">The sequence shown here is derived from an EMBL/GenBank/DDBJ whole genome shotgun (WGS) entry which is preliminary data.</text>
</comment>
<accession>J9H6H9</accession>
<reference evidence="1" key="1">
    <citation type="journal article" date="2012" name="PLoS ONE">
        <title>Gene sets for utilization of primary and secondary nutrition supplies in the distal gut of endangered iberian lynx.</title>
        <authorList>
            <person name="Alcaide M."/>
            <person name="Messina E."/>
            <person name="Richter M."/>
            <person name="Bargiela R."/>
            <person name="Peplies J."/>
            <person name="Huws S.A."/>
            <person name="Newbold C.J."/>
            <person name="Golyshin P.N."/>
            <person name="Simon M.A."/>
            <person name="Lopez G."/>
            <person name="Yakimov M.M."/>
            <person name="Ferrer M."/>
        </authorList>
    </citation>
    <scope>NUCLEOTIDE SEQUENCE</scope>
</reference>
<protein>
    <submittedName>
        <fullName evidence="1">LysM domain protein</fullName>
    </submittedName>
</protein>
<name>J9H6H9_9ZZZZ</name>
<dbReference type="AlphaFoldDB" id="J9H6H9"/>
<evidence type="ECO:0000313" key="1">
    <source>
        <dbReference type="EMBL" id="EJX09695.1"/>
    </source>
</evidence>
<organism evidence="1">
    <name type="scientific">gut metagenome</name>
    <dbReference type="NCBI Taxonomy" id="749906"/>
    <lineage>
        <taxon>unclassified sequences</taxon>
        <taxon>metagenomes</taxon>
        <taxon>organismal metagenomes</taxon>
    </lineage>
</organism>
<gene>
    <name evidence="1" type="ORF">EVA_02198</name>
</gene>